<organism evidence="1 2">
    <name type="scientific">Bacillus phage AR9</name>
    <dbReference type="NCBI Taxonomy" id="1815509"/>
    <lineage>
        <taxon>Viruses</taxon>
        <taxon>Duplodnaviria</taxon>
        <taxon>Heunggongvirae</taxon>
        <taxon>Uroviricota</taxon>
        <taxon>Caudoviricetes</taxon>
        <taxon>Takahashivirus</taxon>
        <taxon>Bacillus phage PBS1</taxon>
    </lineage>
</organism>
<name>A0A172JI50_BPPB1</name>
<dbReference type="GeneID" id="29058861"/>
<accession>A0A172JI50</accession>
<dbReference type="Proteomes" id="UP000202618">
    <property type="component" value="Segment"/>
</dbReference>
<dbReference type="EMBL" id="KU878088">
    <property type="protein sequence ID" value="AMS01227.1"/>
    <property type="molecule type" value="Genomic_DNA"/>
</dbReference>
<sequence>MGGVAPTHSKSSRRICLNNRTSNSYCINREFSQTIIFLNCVCHSVFSSPF</sequence>
<evidence type="ECO:0000313" key="2">
    <source>
        <dbReference type="Proteomes" id="UP000202618"/>
    </source>
</evidence>
<protein>
    <submittedName>
        <fullName evidence="1">Uncharacterized protein</fullName>
    </submittedName>
</protein>
<proteinExistence type="predicted"/>
<gene>
    <name evidence="1" type="ORF">AR9_g143</name>
</gene>
<evidence type="ECO:0000313" key="1">
    <source>
        <dbReference type="EMBL" id="AMS01227.1"/>
    </source>
</evidence>
<dbReference type="RefSeq" id="YP_009283047.1">
    <property type="nucleotide sequence ID" value="NC_031039.1"/>
</dbReference>
<dbReference type="KEGG" id="vg:29058861"/>
<reference evidence="1 2" key="1">
    <citation type="journal article" date="2016" name="Virology">
        <title>The genome of AR9, a giant transducing Bacillus phage encoding two multisubunit RNA polymerases.</title>
        <authorList>
            <person name="Lavysh D."/>
            <person name="Sokolova M."/>
            <person name="Minakhin L."/>
            <person name="Yakunina M."/>
            <person name="Artamonova T."/>
            <person name="Kozyavkin S."/>
            <person name="Makarova K.S."/>
            <person name="Koonin E.V."/>
            <person name="Severinov K."/>
        </authorList>
    </citation>
    <scope>NUCLEOTIDE SEQUENCE [LARGE SCALE GENOMIC DNA]</scope>
</reference>